<feature type="transmembrane region" description="Helical" evidence="1">
    <location>
        <begin position="16"/>
        <end position="36"/>
    </location>
</feature>
<feature type="transmembrane region" description="Helical" evidence="1">
    <location>
        <begin position="128"/>
        <end position="147"/>
    </location>
</feature>
<evidence type="ECO:0000256" key="1">
    <source>
        <dbReference type="SAM" id="Phobius"/>
    </source>
</evidence>
<geneLocation type="plasmid" evidence="2">
    <name>pC5.7b</name>
</geneLocation>
<evidence type="ECO:0000313" key="2">
    <source>
        <dbReference type="EMBL" id="QCL09263.1"/>
    </source>
</evidence>
<evidence type="ECO:0000313" key="3">
    <source>
        <dbReference type="EMBL" id="QCL10169.1"/>
    </source>
</evidence>
<keyword evidence="1" id="KW-0472">Membrane</keyword>
<dbReference type="EMBL" id="MK318968">
    <property type="protein sequence ID" value="QCL09263.1"/>
    <property type="molecule type" value="Genomic_DNA"/>
</dbReference>
<proteinExistence type="predicted"/>
<keyword evidence="3" id="KW-0614">Plasmid</keyword>
<feature type="transmembrane region" description="Helical" evidence="1">
    <location>
        <begin position="48"/>
        <end position="70"/>
    </location>
</feature>
<dbReference type="RefSeq" id="WP_200985043.1">
    <property type="nucleotide sequence ID" value="NZ_MK318968.1"/>
</dbReference>
<sequence length="174" mass="19174">MTINANSIVGKLKEDLRTFVVLAVYLYVCLSALILYKMTIIGGNGDGFWPFGLPAVKALLLAKFILLGHAFRLGDRYKERRLIYVIAAKALLYLVLLVFLSIAEDAIVGIIHGRTIAASLSDLGGEKLPQIFATSFIMLLILIPYFASIEINASFDGGLWGMMLTRRSGPRHRA</sequence>
<keyword evidence="1" id="KW-1133">Transmembrane helix</keyword>
<name>A0A7S4ZTV6_RHIRH</name>
<geneLocation type="plasmid" evidence="3">
    <name>pC6.5b</name>
</geneLocation>
<accession>A0A7S4ZTV6</accession>
<dbReference type="AlphaFoldDB" id="A0A7S4ZTV6"/>
<keyword evidence="1" id="KW-0812">Transmembrane</keyword>
<organism evidence="3">
    <name type="scientific">Rhizobium rhizogenes</name>
    <name type="common">Agrobacterium rhizogenes</name>
    <dbReference type="NCBI Taxonomy" id="359"/>
    <lineage>
        <taxon>Bacteria</taxon>
        <taxon>Pseudomonadati</taxon>
        <taxon>Pseudomonadota</taxon>
        <taxon>Alphaproteobacteria</taxon>
        <taxon>Hyphomicrobiales</taxon>
        <taxon>Rhizobiaceae</taxon>
        <taxon>Rhizobium/Agrobacterium group</taxon>
        <taxon>Rhizobium</taxon>
    </lineage>
</organism>
<protein>
    <submittedName>
        <fullName evidence="3">Putative membrane protein</fullName>
    </submittedName>
</protein>
<feature type="transmembrane region" description="Helical" evidence="1">
    <location>
        <begin position="82"/>
        <end position="103"/>
    </location>
</feature>
<gene>
    <name evidence="2" type="ORF">pC5.7b_396</name>
    <name evidence="3" type="ORF">pC6.5b_275</name>
</gene>
<dbReference type="EMBL" id="MK318987">
    <property type="protein sequence ID" value="QCL10169.1"/>
    <property type="molecule type" value="Genomic_DNA"/>
</dbReference>
<reference evidence="3" key="1">
    <citation type="submission" date="2018-12" db="EMBL/GenBank/DDBJ databases">
        <title>Three Rhizobium rhizogenes strains isolated from the same crown gall tumor carry diverse plasmids.</title>
        <authorList>
            <person name="Pulawska J."/>
            <person name="Kuzmanovic N."/>
        </authorList>
    </citation>
    <scope>NUCLEOTIDE SEQUENCE</scope>
    <source>
        <strain evidence="2">C5.7</strain>
        <strain evidence="3">C6.5</strain>
        <plasmid evidence="2">pC5.7b</plasmid>
        <plasmid evidence="3">pC6.5b</plasmid>
    </source>
</reference>